<dbReference type="STRING" id="578455.G2QXM8"/>
<dbReference type="OrthoDB" id="5355510at2759"/>
<dbReference type="RefSeq" id="XP_003648682.1">
    <property type="nucleotide sequence ID" value="XM_003648634.1"/>
</dbReference>
<feature type="compositionally biased region" description="Low complexity" evidence="2">
    <location>
        <begin position="209"/>
        <end position="224"/>
    </location>
</feature>
<feature type="compositionally biased region" description="Low complexity" evidence="2">
    <location>
        <begin position="748"/>
        <end position="757"/>
    </location>
</feature>
<feature type="region of interest" description="Disordered" evidence="2">
    <location>
        <begin position="508"/>
        <end position="560"/>
    </location>
</feature>
<dbReference type="GeneID" id="11515294"/>
<accession>G2QXM8</accession>
<dbReference type="PANTHER" id="PTHR16021">
    <property type="entry name" value="MANSC DOMAIN CONTAINING PROTEIN 1"/>
    <property type="match status" value="1"/>
</dbReference>
<dbReference type="InterPro" id="IPR052660">
    <property type="entry name" value="Erythrocyte_Invasion_ImmMod"/>
</dbReference>
<keyword evidence="1" id="KW-0863">Zinc-finger</keyword>
<keyword evidence="5" id="KW-1185">Reference proteome</keyword>
<feature type="region of interest" description="Disordered" evidence="2">
    <location>
        <begin position="414"/>
        <end position="437"/>
    </location>
</feature>
<feature type="compositionally biased region" description="Polar residues" evidence="2">
    <location>
        <begin position="135"/>
        <end position="157"/>
    </location>
</feature>
<feature type="region of interest" description="Disordered" evidence="2">
    <location>
        <begin position="1"/>
        <end position="110"/>
    </location>
</feature>
<dbReference type="eggNOG" id="ENOG502ST3I">
    <property type="taxonomic scope" value="Eukaryota"/>
</dbReference>
<evidence type="ECO:0000313" key="5">
    <source>
        <dbReference type="Proteomes" id="UP000008181"/>
    </source>
</evidence>
<feature type="region of interest" description="Disordered" evidence="2">
    <location>
        <begin position="748"/>
        <end position="858"/>
    </location>
</feature>
<feature type="region of interest" description="Disordered" evidence="2">
    <location>
        <begin position="230"/>
        <end position="317"/>
    </location>
</feature>
<gene>
    <name evidence="4" type="ORF">THITE_2125030</name>
</gene>
<evidence type="ECO:0000313" key="4">
    <source>
        <dbReference type="EMBL" id="AEO62346.1"/>
    </source>
</evidence>
<organism evidence="4 5">
    <name type="scientific">Thermothielavioides terrestris (strain ATCC 38088 / NRRL 8126)</name>
    <name type="common">Thielavia terrestris</name>
    <dbReference type="NCBI Taxonomy" id="578455"/>
    <lineage>
        <taxon>Eukaryota</taxon>
        <taxon>Fungi</taxon>
        <taxon>Dikarya</taxon>
        <taxon>Ascomycota</taxon>
        <taxon>Pezizomycotina</taxon>
        <taxon>Sordariomycetes</taxon>
        <taxon>Sordariomycetidae</taxon>
        <taxon>Sordariales</taxon>
        <taxon>Chaetomiaceae</taxon>
        <taxon>Thermothielavioides</taxon>
        <taxon>Thermothielavioides terrestris</taxon>
    </lineage>
</organism>
<feature type="compositionally biased region" description="Low complexity" evidence="2">
    <location>
        <begin position="63"/>
        <end position="92"/>
    </location>
</feature>
<feature type="region of interest" description="Disordered" evidence="2">
    <location>
        <begin position="205"/>
        <end position="224"/>
    </location>
</feature>
<feature type="region of interest" description="Disordered" evidence="2">
    <location>
        <begin position="131"/>
        <end position="160"/>
    </location>
</feature>
<dbReference type="AlphaFoldDB" id="G2QXM8"/>
<feature type="compositionally biased region" description="Low complexity" evidence="2">
    <location>
        <begin position="520"/>
        <end position="552"/>
    </location>
</feature>
<proteinExistence type="predicted"/>
<feature type="compositionally biased region" description="Polar residues" evidence="2">
    <location>
        <begin position="258"/>
        <end position="269"/>
    </location>
</feature>
<dbReference type="GO" id="GO:0008270">
    <property type="term" value="F:zinc ion binding"/>
    <property type="evidence" value="ECO:0007669"/>
    <property type="project" value="UniProtKB-KW"/>
</dbReference>
<feature type="domain" description="C3H1-type" evidence="3">
    <location>
        <begin position="438"/>
        <end position="467"/>
    </location>
</feature>
<dbReference type="InterPro" id="IPR000571">
    <property type="entry name" value="Znf_CCCH"/>
</dbReference>
<feature type="compositionally biased region" description="Low complexity" evidence="2">
    <location>
        <begin position="270"/>
        <end position="287"/>
    </location>
</feature>
<dbReference type="PROSITE" id="PS50103">
    <property type="entry name" value="ZF_C3H1"/>
    <property type="match status" value="1"/>
</dbReference>
<evidence type="ECO:0000256" key="1">
    <source>
        <dbReference type="PROSITE-ProRule" id="PRU00723"/>
    </source>
</evidence>
<evidence type="ECO:0000256" key="2">
    <source>
        <dbReference type="SAM" id="MobiDB-lite"/>
    </source>
</evidence>
<keyword evidence="1" id="KW-0862">Zinc</keyword>
<dbReference type="PANTHER" id="PTHR16021:SF13">
    <property type="entry name" value="ETS DOMAIN-CONTAINING PROTEIN-RELATED"/>
    <property type="match status" value="1"/>
</dbReference>
<dbReference type="HOGENOM" id="CLU_333227_0_0_1"/>
<feature type="zinc finger region" description="C3H1-type" evidence="1">
    <location>
        <begin position="438"/>
        <end position="467"/>
    </location>
</feature>
<name>G2QXM8_THETT</name>
<evidence type="ECO:0000259" key="3">
    <source>
        <dbReference type="PROSITE" id="PS50103"/>
    </source>
</evidence>
<feature type="compositionally biased region" description="Basic residues" evidence="2">
    <location>
        <begin position="1"/>
        <end position="10"/>
    </location>
</feature>
<feature type="region of interest" description="Disordered" evidence="2">
    <location>
        <begin position="711"/>
        <end position="733"/>
    </location>
</feature>
<dbReference type="Proteomes" id="UP000008181">
    <property type="component" value="Chromosome 1"/>
</dbReference>
<protein>
    <recommendedName>
        <fullName evidence="3">C3H1-type domain-containing protein</fullName>
    </recommendedName>
</protein>
<feature type="compositionally biased region" description="Polar residues" evidence="2">
    <location>
        <begin position="11"/>
        <end position="21"/>
    </location>
</feature>
<feature type="compositionally biased region" description="Low complexity" evidence="2">
    <location>
        <begin position="779"/>
        <end position="794"/>
    </location>
</feature>
<feature type="compositionally biased region" description="Low complexity" evidence="2">
    <location>
        <begin position="22"/>
        <end position="33"/>
    </location>
</feature>
<dbReference type="KEGG" id="ttt:THITE_2125030"/>
<dbReference type="EMBL" id="CP003009">
    <property type="protein sequence ID" value="AEO62346.1"/>
    <property type="molecule type" value="Genomic_DNA"/>
</dbReference>
<keyword evidence="1" id="KW-0479">Metal-binding</keyword>
<sequence length="858" mass="88895">MDAPWVHHRSAYSSADRSYPNSATSAPATTSSSVAGEAPSPTDRIPSTTAPPSSPALVPMEVPSLLSTPSQSSSNSQPSQLSQQSSLDLGSPSPRPAVYDGDGPDPQSLSDYCADIKVLMDIDAQVQALGIHDSPSPTASRDGNSNFDSRENASSYSLEPHRHGQMGAFRHSPRFDQASRPIVSDNWRAKSAADSAGPLVSSLVTTAKPSTPTTQSQAQAQPRTSFVYTPARTPLTAPSNTGTAGFAQPNPNPLPTPASLSTPVSMSAPSHSQNHGHGYGHHSSTGSLALSAPAYSPVSARSGNPDPPSGSQMTGSLLSANHANTDANTSLITKPNTTSTVATFPVALPADALGYCFVRPNGMRTRLVPVDMLPFALQGIPPHESPGERLVALPVPGGVGADGRSSNTQMLRAVNQPNGSGGDAIQSQGQPHHTGAPKRMKVYCDKWVHEGVCAFTQQGCKYKHEMPSDRATQHQLGLFLGYPAWWKRRQAELARVVPVVGASAAAAAATTTTNREGGDVAASSSSPASSSGAVAATSVTATATSTSTSTAGGRRRVGDETGAVRGIDGVAGRRFGVDAVRPRQIIGCGGVNGMDISMVTSDSEREAGGAGFDHWLPTQGQTGGSLGLTGSRWGLASGNGPGFSPTTATAPQTGRDRLLRPTWRFGVTPQSGDGQTLQGSDGLGGYRPAGAEFATTGLFTRAWPWEQQQYALPSSQTQTQTQHRPQGQSNTTYSYGAASPCTFAFHPITTTTSAPSSPFGPIAPPTPRSARPQQPDNHTTTTATTPSTRRSSPLRNRRASTTTTSPYAGPSSPLHAPAGEADNGNCKDNDSGNDNSEAAGGDEGQSRNSGLLRGLKFE</sequence>
<reference evidence="4 5" key="1">
    <citation type="journal article" date="2011" name="Nat. Biotechnol.">
        <title>Comparative genomic analysis of the thermophilic biomass-degrading fungi Myceliophthora thermophila and Thielavia terrestris.</title>
        <authorList>
            <person name="Berka R.M."/>
            <person name="Grigoriev I.V."/>
            <person name="Otillar R."/>
            <person name="Salamov A."/>
            <person name="Grimwood J."/>
            <person name="Reid I."/>
            <person name="Ishmael N."/>
            <person name="John T."/>
            <person name="Darmond C."/>
            <person name="Moisan M.-C."/>
            <person name="Henrissat B."/>
            <person name="Coutinho P.M."/>
            <person name="Lombard V."/>
            <person name="Natvig D.O."/>
            <person name="Lindquist E."/>
            <person name="Schmutz J."/>
            <person name="Lucas S."/>
            <person name="Harris P."/>
            <person name="Powlowski J."/>
            <person name="Bellemare A."/>
            <person name="Taylor D."/>
            <person name="Butler G."/>
            <person name="de Vries R.P."/>
            <person name="Allijn I.E."/>
            <person name="van den Brink J."/>
            <person name="Ushinsky S."/>
            <person name="Storms R."/>
            <person name="Powell A.J."/>
            <person name="Paulsen I.T."/>
            <person name="Elbourne L.D.H."/>
            <person name="Baker S.E."/>
            <person name="Magnuson J."/>
            <person name="LaBoissiere S."/>
            <person name="Clutterbuck A.J."/>
            <person name="Martinez D."/>
            <person name="Wogulis M."/>
            <person name="de Leon A.L."/>
            <person name="Rey M.W."/>
            <person name="Tsang A."/>
        </authorList>
    </citation>
    <scope>NUCLEOTIDE SEQUENCE [LARGE SCALE GENOMIC DNA]</scope>
    <source>
        <strain evidence="5">ATCC 38088 / NRRL 8126</strain>
    </source>
</reference>